<accession>A0A2N5XN74</accession>
<proteinExistence type="predicted"/>
<protein>
    <submittedName>
        <fullName evidence="2">Proline dehydrogenase transcriptional activator</fullName>
    </submittedName>
</protein>
<dbReference type="Gene3D" id="3.30.70.920">
    <property type="match status" value="1"/>
</dbReference>
<dbReference type="InterPro" id="IPR019887">
    <property type="entry name" value="Tscrpt_reg_AsnC/Lrp_C"/>
</dbReference>
<dbReference type="EMBL" id="PKUQ01000042">
    <property type="protein sequence ID" value="PLW75934.1"/>
    <property type="molecule type" value="Genomic_DNA"/>
</dbReference>
<dbReference type="Proteomes" id="UP000234881">
    <property type="component" value="Unassembled WGS sequence"/>
</dbReference>
<organism evidence="2 3">
    <name type="scientific">Cohaesibacter celericrescens</name>
    <dbReference type="NCBI Taxonomy" id="2067669"/>
    <lineage>
        <taxon>Bacteria</taxon>
        <taxon>Pseudomonadati</taxon>
        <taxon>Pseudomonadota</taxon>
        <taxon>Alphaproteobacteria</taxon>
        <taxon>Hyphomicrobiales</taxon>
        <taxon>Cohaesibacteraceae</taxon>
    </lineage>
</organism>
<dbReference type="InterPro" id="IPR019888">
    <property type="entry name" value="Tscrpt_reg_AsnC-like"/>
</dbReference>
<sequence>MKNHIQPVQTPSAVRVRRLEISEVSTGYRALQVPDLVGRIHVAIVHISLEKTRGNIREDFNKQATAMSEVETCLMIAGNFNDMPKIHTKDIEHFRSVLTDKIGNLPSATMFDVFGFVAQLAKYK</sequence>
<dbReference type="SUPFAM" id="SSF54909">
    <property type="entry name" value="Dimeric alpha+beta barrel"/>
    <property type="match status" value="1"/>
</dbReference>
<dbReference type="InterPro" id="IPR011008">
    <property type="entry name" value="Dimeric_a/b-barrel"/>
</dbReference>
<name>A0A2N5XN74_9HYPH</name>
<evidence type="ECO:0000313" key="3">
    <source>
        <dbReference type="Proteomes" id="UP000234881"/>
    </source>
</evidence>
<evidence type="ECO:0000259" key="1">
    <source>
        <dbReference type="Pfam" id="PF01037"/>
    </source>
</evidence>
<dbReference type="OrthoDB" id="9802341at2"/>
<gene>
    <name evidence="2" type="ORF">C0081_17690</name>
</gene>
<dbReference type="AlphaFoldDB" id="A0A2N5XN74"/>
<comment type="caution">
    <text evidence="2">The sequence shown here is derived from an EMBL/GenBank/DDBJ whole genome shotgun (WGS) entry which is preliminary data.</text>
</comment>
<reference evidence="2 3" key="1">
    <citation type="submission" date="2018-01" db="EMBL/GenBank/DDBJ databases">
        <title>The draft genome sequence of Cohaesibacter sp. H1304.</title>
        <authorList>
            <person name="Wang N.-N."/>
            <person name="Du Z.-J."/>
        </authorList>
    </citation>
    <scope>NUCLEOTIDE SEQUENCE [LARGE SCALE GENOMIC DNA]</scope>
    <source>
        <strain evidence="2 3">H1304</strain>
    </source>
</reference>
<feature type="domain" description="Transcription regulator AsnC/Lrp ligand binding" evidence="1">
    <location>
        <begin position="45"/>
        <end position="109"/>
    </location>
</feature>
<evidence type="ECO:0000313" key="2">
    <source>
        <dbReference type="EMBL" id="PLW75934.1"/>
    </source>
</evidence>
<dbReference type="SMART" id="SM00344">
    <property type="entry name" value="HTH_ASNC"/>
    <property type="match status" value="1"/>
</dbReference>
<keyword evidence="3" id="KW-1185">Reference proteome</keyword>
<dbReference type="Pfam" id="PF01037">
    <property type="entry name" value="AsnC_trans_reg"/>
    <property type="match status" value="1"/>
</dbReference>